<accession>A0A1N7JHB6</accession>
<evidence type="ECO:0000313" key="1">
    <source>
        <dbReference type="EMBL" id="SIS48717.1"/>
    </source>
</evidence>
<name>A0A1N7JHB6_9BACL</name>
<evidence type="ECO:0000313" key="2">
    <source>
        <dbReference type="Proteomes" id="UP000186795"/>
    </source>
</evidence>
<dbReference type="EMBL" id="FTOD01000002">
    <property type="protein sequence ID" value="SIS48717.1"/>
    <property type="molecule type" value="Genomic_DNA"/>
</dbReference>
<dbReference type="AlphaFoldDB" id="A0A1N7JHB6"/>
<organism evidence="1 2">
    <name type="scientific">Kroppenstedtia eburnea</name>
    <dbReference type="NCBI Taxonomy" id="714067"/>
    <lineage>
        <taxon>Bacteria</taxon>
        <taxon>Bacillati</taxon>
        <taxon>Bacillota</taxon>
        <taxon>Bacilli</taxon>
        <taxon>Bacillales</taxon>
        <taxon>Thermoactinomycetaceae</taxon>
        <taxon>Kroppenstedtia</taxon>
    </lineage>
</organism>
<sequence>MMFMFPSVDKHPGIISFPQPVDNFMEADGALWIPFSTGVWKLWKDGDSPMI</sequence>
<protein>
    <submittedName>
        <fullName evidence="1">Uncharacterized protein</fullName>
    </submittedName>
</protein>
<proteinExistence type="predicted"/>
<gene>
    <name evidence="1" type="ORF">SAMN05421790_102103</name>
</gene>
<dbReference type="Proteomes" id="UP000186795">
    <property type="component" value="Unassembled WGS sequence"/>
</dbReference>
<reference evidence="2" key="1">
    <citation type="submission" date="2017-01" db="EMBL/GenBank/DDBJ databases">
        <authorList>
            <person name="Varghese N."/>
            <person name="Submissions S."/>
        </authorList>
    </citation>
    <scope>NUCLEOTIDE SEQUENCE [LARGE SCALE GENOMIC DNA]</scope>
    <source>
        <strain evidence="2">DSM 45196</strain>
    </source>
</reference>
<keyword evidence="2" id="KW-1185">Reference proteome</keyword>